<dbReference type="SUPFAM" id="SSF49879">
    <property type="entry name" value="SMAD/FHA domain"/>
    <property type="match status" value="1"/>
</dbReference>
<dbReference type="eggNOG" id="COG1716">
    <property type="taxonomic scope" value="Bacteria"/>
</dbReference>
<evidence type="ECO:0000313" key="2">
    <source>
        <dbReference type="EMBL" id="EDM77251.1"/>
    </source>
</evidence>
<dbReference type="CDD" id="cd00060">
    <property type="entry name" value="FHA"/>
    <property type="match status" value="1"/>
</dbReference>
<name>A6GA38_9BACT</name>
<evidence type="ECO:0000259" key="1">
    <source>
        <dbReference type="PROSITE" id="PS50006"/>
    </source>
</evidence>
<dbReference type="PROSITE" id="PS50006">
    <property type="entry name" value="FHA_DOMAIN"/>
    <property type="match status" value="1"/>
</dbReference>
<reference evidence="2 3" key="1">
    <citation type="submission" date="2007-06" db="EMBL/GenBank/DDBJ databases">
        <authorList>
            <person name="Shimkets L."/>
            <person name="Ferriera S."/>
            <person name="Johnson J."/>
            <person name="Kravitz S."/>
            <person name="Beeson K."/>
            <person name="Sutton G."/>
            <person name="Rogers Y.-H."/>
            <person name="Friedman R."/>
            <person name="Frazier M."/>
            <person name="Venter J.C."/>
        </authorList>
    </citation>
    <scope>NUCLEOTIDE SEQUENCE [LARGE SCALE GENOMIC DNA]</scope>
    <source>
        <strain evidence="2 3">SIR-1</strain>
    </source>
</reference>
<dbReference type="Gene3D" id="2.60.200.20">
    <property type="match status" value="1"/>
</dbReference>
<organism evidence="2 3">
    <name type="scientific">Plesiocystis pacifica SIR-1</name>
    <dbReference type="NCBI Taxonomy" id="391625"/>
    <lineage>
        <taxon>Bacteria</taxon>
        <taxon>Pseudomonadati</taxon>
        <taxon>Myxococcota</taxon>
        <taxon>Polyangia</taxon>
        <taxon>Nannocystales</taxon>
        <taxon>Nannocystaceae</taxon>
        <taxon>Plesiocystis</taxon>
    </lineage>
</organism>
<proteinExistence type="predicted"/>
<feature type="domain" description="FHA" evidence="1">
    <location>
        <begin position="1"/>
        <end position="33"/>
    </location>
</feature>
<dbReference type="InterPro" id="IPR000253">
    <property type="entry name" value="FHA_dom"/>
</dbReference>
<evidence type="ECO:0000313" key="3">
    <source>
        <dbReference type="Proteomes" id="UP000005801"/>
    </source>
</evidence>
<dbReference type="InterPro" id="IPR008984">
    <property type="entry name" value="SMAD_FHA_dom_sf"/>
</dbReference>
<comment type="caution">
    <text evidence="2">The sequence shown here is derived from an EMBL/GenBank/DDBJ whole genome shotgun (WGS) entry which is preliminary data.</text>
</comment>
<dbReference type="AlphaFoldDB" id="A6GA38"/>
<keyword evidence="3" id="KW-1185">Reference proteome</keyword>
<dbReference type="STRING" id="391625.PPSIR1_17365"/>
<dbReference type="Proteomes" id="UP000005801">
    <property type="component" value="Unassembled WGS sequence"/>
</dbReference>
<accession>A6GA38</accession>
<sequence>MSKEHAALNWTGEQWTIRDLNSRNGTFVDGRRLGSGERGIIAAGTQLGFGTSERWVCSDASPPQLSATTADDQEPIIVSGQQSLAIYAGEELLASVSRDIQGRWVLEREEEVTYVRSGETHSIGGRPWQLRLPEVSATTDVSDGVRTVTATRLRLLVAEDGTVHAQAHVQGEVIDLRRRGHHALLLGLARLRKADQAAGKSDFDAGWINYRKLQDLLDCTRNLINVNVHRARKQFEEHEFIDAGCLIERKQHTGKLRLGVSEVEILSES</sequence>
<dbReference type="Pfam" id="PF00498">
    <property type="entry name" value="FHA"/>
    <property type="match status" value="1"/>
</dbReference>
<dbReference type="EMBL" id="ABCS01000049">
    <property type="protein sequence ID" value="EDM77251.1"/>
    <property type="molecule type" value="Genomic_DNA"/>
</dbReference>
<protein>
    <submittedName>
        <fullName evidence="2">FHA domain containing protein</fullName>
    </submittedName>
</protein>
<gene>
    <name evidence="2" type="ORF">PPSIR1_17365</name>
</gene>